<feature type="transmembrane region" description="Helical" evidence="9">
    <location>
        <begin position="78"/>
        <end position="97"/>
    </location>
</feature>
<evidence type="ECO:0000256" key="4">
    <source>
        <dbReference type="ARBA" id="ARBA00022692"/>
    </source>
</evidence>
<evidence type="ECO:0000313" key="11">
    <source>
        <dbReference type="Proteomes" id="UP000316639"/>
    </source>
</evidence>
<protein>
    <submittedName>
        <fullName evidence="10">DUF2029 domain-containing protein</fullName>
    </submittedName>
</protein>
<comment type="caution">
    <text evidence="10">The sequence shown here is derived from an EMBL/GenBank/DDBJ whole genome shotgun (WGS) entry which is preliminary data.</text>
</comment>
<proteinExistence type="inferred from homology"/>
<dbReference type="GO" id="GO:0005886">
    <property type="term" value="C:plasma membrane"/>
    <property type="evidence" value="ECO:0007669"/>
    <property type="project" value="UniProtKB-SubCell"/>
</dbReference>
<evidence type="ECO:0000256" key="1">
    <source>
        <dbReference type="ARBA" id="ARBA00004651"/>
    </source>
</evidence>
<keyword evidence="2" id="KW-1003">Cell membrane</keyword>
<comment type="similarity">
    <text evidence="7">Belongs to the glycosyltransferase 87 family.</text>
</comment>
<dbReference type="EMBL" id="VOBR01000050">
    <property type="protein sequence ID" value="TWP44521.1"/>
    <property type="molecule type" value="Genomic_DNA"/>
</dbReference>
<dbReference type="OrthoDB" id="9774600at2"/>
<keyword evidence="3" id="KW-0808">Transferase</keyword>
<gene>
    <name evidence="10" type="ORF">FKR81_41090</name>
</gene>
<evidence type="ECO:0000256" key="6">
    <source>
        <dbReference type="ARBA" id="ARBA00023136"/>
    </source>
</evidence>
<sequence length="222" mass="23561">MARPAAHDRDRTRGCRGESRAGDVDARADQPRADRARGVGLPVAQAAVAARDAHRVAAAIKLTAIFVLFFLPRKHWQPVVTAALSFVGCGVIGYALAPEDSADFWLHAMLDPGRVGGLAYTANQSLKGLLFRLGIAVVGGAVSGYGRADVVVRHARRNGDDLAALVAVATAGLLVSPVSWLRHWAWIGPALILLFAHARKALLLVAAAFAIGPHWLLPHTQD</sequence>
<feature type="transmembrane region" description="Helical" evidence="9">
    <location>
        <begin position="129"/>
        <end position="150"/>
    </location>
</feature>
<keyword evidence="5 9" id="KW-1133">Transmembrane helix</keyword>
<dbReference type="Proteomes" id="UP000316639">
    <property type="component" value="Unassembled WGS sequence"/>
</dbReference>
<evidence type="ECO:0000256" key="7">
    <source>
        <dbReference type="ARBA" id="ARBA00024033"/>
    </source>
</evidence>
<accession>A0A563EH67</accession>
<feature type="transmembrane region" description="Helical" evidence="9">
    <location>
        <begin position="162"/>
        <end position="180"/>
    </location>
</feature>
<evidence type="ECO:0000256" key="9">
    <source>
        <dbReference type="SAM" id="Phobius"/>
    </source>
</evidence>
<keyword evidence="6 9" id="KW-0472">Membrane</keyword>
<keyword evidence="11" id="KW-1185">Reference proteome</keyword>
<evidence type="ECO:0000256" key="2">
    <source>
        <dbReference type="ARBA" id="ARBA00022475"/>
    </source>
</evidence>
<evidence type="ECO:0000313" key="10">
    <source>
        <dbReference type="EMBL" id="TWP44521.1"/>
    </source>
</evidence>
<evidence type="ECO:0000256" key="8">
    <source>
        <dbReference type="SAM" id="MobiDB-lite"/>
    </source>
</evidence>
<dbReference type="Pfam" id="PF09594">
    <property type="entry name" value="GT87"/>
    <property type="match status" value="1"/>
</dbReference>
<comment type="subcellular location">
    <subcellularLocation>
        <location evidence="1">Cell membrane</location>
        <topology evidence="1">Multi-pass membrane protein</topology>
    </subcellularLocation>
</comment>
<keyword evidence="4 9" id="KW-0812">Transmembrane</keyword>
<dbReference type="AlphaFoldDB" id="A0A563EH67"/>
<evidence type="ECO:0000256" key="5">
    <source>
        <dbReference type="ARBA" id="ARBA00022989"/>
    </source>
</evidence>
<feature type="region of interest" description="Disordered" evidence="8">
    <location>
        <begin position="1"/>
        <end position="32"/>
    </location>
</feature>
<dbReference type="InterPro" id="IPR018584">
    <property type="entry name" value="GT87"/>
</dbReference>
<evidence type="ECO:0000256" key="3">
    <source>
        <dbReference type="ARBA" id="ARBA00022679"/>
    </source>
</evidence>
<reference evidence="10 11" key="1">
    <citation type="submission" date="2019-07" db="EMBL/GenBank/DDBJ databases">
        <title>Lentzea xizangensis sp. nov., isolated from Qinghai-Tibetan Plateau Soils.</title>
        <authorList>
            <person name="Huang J."/>
        </authorList>
    </citation>
    <scope>NUCLEOTIDE SEQUENCE [LARGE SCALE GENOMIC DNA]</scope>
    <source>
        <strain evidence="10 11">FXJ1.1311</strain>
    </source>
</reference>
<organism evidence="10 11">
    <name type="scientific">Lentzea tibetensis</name>
    <dbReference type="NCBI Taxonomy" id="2591470"/>
    <lineage>
        <taxon>Bacteria</taxon>
        <taxon>Bacillati</taxon>
        <taxon>Actinomycetota</taxon>
        <taxon>Actinomycetes</taxon>
        <taxon>Pseudonocardiales</taxon>
        <taxon>Pseudonocardiaceae</taxon>
        <taxon>Lentzea</taxon>
    </lineage>
</organism>
<name>A0A563EH67_9PSEU</name>
<dbReference type="GO" id="GO:0016758">
    <property type="term" value="F:hexosyltransferase activity"/>
    <property type="evidence" value="ECO:0007669"/>
    <property type="project" value="InterPro"/>
</dbReference>